<gene>
    <name evidence="1" type="ORF">UFOVP339_3</name>
    <name evidence="2" type="ORF">UFOVP807_38</name>
</gene>
<dbReference type="EMBL" id="LR796355">
    <property type="protein sequence ID" value="CAB4138914.1"/>
    <property type="molecule type" value="Genomic_DNA"/>
</dbReference>
<dbReference type="EMBL" id="LR796757">
    <property type="protein sequence ID" value="CAB4163706.1"/>
    <property type="molecule type" value="Genomic_DNA"/>
</dbReference>
<sequence>MTDKNNLSGWSVDRVKVNKSFSEETVCFRAEVHLDGKHVGFAFNDGHGGSTGLSHKAGHESVAFPAGLCDHIDLLVEDAGQKQEILRCYKRWVKEIMTKGRVFVLRAAEAKAWEAGEDHTESLLPPFRVYSSAAQAAKLSPGHEHIVYDEHNLNALYQRMIDSHSAWKKNEAKRWADWEAKEKAKLDAKRVYNEPPASPQMPDGY</sequence>
<evidence type="ECO:0000313" key="1">
    <source>
        <dbReference type="EMBL" id="CAB4138914.1"/>
    </source>
</evidence>
<accession>A0A6J5P156</accession>
<reference evidence="2" key="1">
    <citation type="submission" date="2020-04" db="EMBL/GenBank/DDBJ databases">
        <authorList>
            <person name="Chiriac C."/>
            <person name="Salcher M."/>
            <person name="Ghai R."/>
            <person name="Kavagutti S V."/>
        </authorList>
    </citation>
    <scope>NUCLEOTIDE SEQUENCE</scope>
</reference>
<evidence type="ECO:0000313" key="2">
    <source>
        <dbReference type="EMBL" id="CAB4163706.1"/>
    </source>
</evidence>
<protein>
    <submittedName>
        <fullName evidence="2">Uncharacterized protein</fullName>
    </submittedName>
</protein>
<proteinExistence type="predicted"/>
<organism evidence="2">
    <name type="scientific">uncultured Caudovirales phage</name>
    <dbReference type="NCBI Taxonomy" id="2100421"/>
    <lineage>
        <taxon>Viruses</taxon>
        <taxon>Duplodnaviria</taxon>
        <taxon>Heunggongvirae</taxon>
        <taxon>Uroviricota</taxon>
        <taxon>Caudoviricetes</taxon>
        <taxon>Peduoviridae</taxon>
        <taxon>Maltschvirus</taxon>
        <taxon>Maltschvirus maltsch</taxon>
    </lineage>
</organism>
<name>A0A6J5P156_9CAUD</name>